<feature type="transmembrane region" description="Helical" evidence="1">
    <location>
        <begin position="145"/>
        <end position="165"/>
    </location>
</feature>
<dbReference type="KEGG" id="axl:AXY_20040"/>
<feature type="transmembrane region" description="Helical" evidence="1">
    <location>
        <begin position="305"/>
        <end position="323"/>
    </location>
</feature>
<organism evidence="2 3">
    <name type="scientific">Amphibacillus xylanus (strain ATCC 51415 / DSM 6626 / JCM 7361 / LMG 17667 / NBRC 15112 / Ep01)</name>
    <dbReference type="NCBI Taxonomy" id="698758"/>
    <lineage>
        <taxon>Bacteria</taxon>
        <taxon>Bacillati</taxon>
        <taxon>Bacillota</taxon>
        <taxon>Bacilli</taxon>
        <taxon>Bacillales</taxon>
        <taxon>Bacillaceae</taxon>
        <taxon>Amphibacillus</taxon>
    </lineage>
</organism>
<dbReference type="AlphaFoldDB" id="K0J5E7"/>
<keyword evidence="1" id="KW-0812">Transmembrane</keyword>
<keyword evidence="1" id="KW-0472">Membrane</keyword>
<dbReference type="RefSeq" id="WP_015010722.1">
    <property type="nucleotide sequence ID" value="NC_018704.1"/>
</dbReference>
<name>K0J5E7_AMPXN</name>
<feature type="transmembrane region" description="Helical" evidence="1">
    <location>
        <begin position="211"/>
        <end position="231"/>
    </location>
</feature>
<feature type="transmembrane region" description="Helical" evidence="1">
    <location>
        <begin position="6"/>
        <end position="23"/>
    </location>
</feature>
<protein>
    <recommendedName>
        <fullName evidence="4">EpsG family protein</fullName>
    </recommendedName>
</protein>
<dbReference type="eggNOG" id="ENOG5033A5I">
    <property type="taxonomic scope" value="Bacteria"/>
</dbReference>
<dbReference type="Pfam" id="PF14897">
    <property type="entry name" value="EpsG"/>
    <property type="match status" value="1"/>
</dbReference>
<evidence type="ECO:0000313" key="3">
    <source>
        <dbReference type="Proteomes" id="UP000006294"/>
    </source>
</evidence>
<feature type="transmembrane region" description="Helical" evidence="1">
    <location>
        <begin position="281"/>
        <end position="299"/>
    </location>
</feature>
<evidence type="ECO:0000313" key="2">
    <source>
        <dbReference type="EMBL" id="BAM48136.1"/>
    </source>
</evidence>
<sequence>MFSSYTVYIATVLLSSVFASLAQKYSRTNKKGIRIPNKFFWFISMAILIFIMGFREYTIGVDGANYIRGYDIANSMSFIDYYSTFTTEPGFYLLYRLVYFIFNDYQWLFIITAAITIACFYKAFSYEIDNISLGLAVFIFASTQYFYYFGIMRMGVAVSIIAVAYRYILQNEKKKYIWMVLIATLFHYSAPFALAALFIKPNQITNRFKNSTLIKIMILIPLGFYGVRYLIYPFISASRYQGYIDSTGTISLGFLTSSLPFLILFSFFYNMLVAKNKSYQFYFFLFIIKLFTEIFAPVIGIGRMVWYVNISICFLLPASIRVNRDHMIKLLVLVFIILYSAVYSYNAYFGDSFRGGYMLPYENVFFKLVN</sequence>
<feature type="transmembrane region" description="Helical" evidence="1">
    <location>
        <begin position="177"/>
        <end position="199"/>
    </location>
</feature>
<reference evidence="2 3" key="1">
    <citation type="submission" date="2011-01" db="EMBL/GenBank/DDBJ databases">
        <title>Whole genome sequence of Amphibacillus xylinus NBRC 15112.</title>
        <authorList>
            <person name="Nakazawa H."/>
            <person name="Katano Y."/>
            <person name="Nakamura S."/>
            <person name="Sasagawa M."/>
            <person name="Fukada J."/>
            <person name="Arai T."/>
            <person name="Sasakura N."/>
            <person name="Mochizuki D."/>
            <person name="Hosoyama A."/>
            <person name="Harada K."/>
            <person name="Horikawa H."/>
            <person name="Kato Y."/>
            <person name="Harada T."/>
            <person name="Sasaki K."/>
            <person name="Sekiguchi M."/>
            <person name="Hodoyama M."/>
            <person name="Nishiko R."/>
            <person name="Narita H."/>
            <person name="Hanamaki A."/>
            <person name="Hata C."/>
            <person name="Konno Y."/>
            <person name="Niimura Y."/>
            <person name="Yamazaki S."/>
            <person name="Fujita N."/>
        </authorList>
    </citation>
    <scope>NUCLEOTIDE SEQUENCE [LARGE SCALE GENOMIC DNA]</scope>
    <source>
        <strain evidence="3">ATCC 51415 / DSM 6626 / JCM 7361 / LMG 17667 / NBRC 15112 / Ep01</strain>
    </source>
</reference>
<feature type="transmembrane region" description="Helical" evidence="1">
    <location>
        <begin position="330"/>
        <end position="349"/>
    </location>
</feature>
<dbReference type="EMBL" id="AP012050">
    <property type="protein sequence ID" value="BAM48136.1"/>
    <property type="molecule type" value="Genomic_DNA"/>
</dbReference>
<feature type="transmembrane region" description="Helical" evidence="1">
    <location>
        <begin position="35"/>
        <end position="54"/>
    </location>
</feature>
<gene>
    <name evidence="2" type="ordered locus">AXY_20040</name>
</gene>
<evidence type="ECO:0008006" key="4">
    <source>
        <dbReference type="Google" id="ProtNLM"/>
    </source>
</evidence>
<keyword evidence="1" id="KW-1133">Transmembrane helix</keyword>
<accession>K0J5E7</accession>
<dbReference type="STRING" id="698758.AXY_20040"/>
<dbReference type="HOGENOM" id="CLU_747304_0_0_9"/>
<keyword evidence="3" id="KW-1185">Reference proteome</keyword>
<feature type="transmembrane region" description="Helical" evidence="1">
    <location>
        <begin position="105"/>
        <end position="124"/>
    </location>
</feature>
<evidence type="ECO:0000256" key="1">
    <source>
        <dbReference type="SAM" id="Phobius"/>
    </source>
</evidence>
<dbReference type="InterPro" id="IPR049458">
    <property type="entry name" value="EpsG-like"/>
</dbReference>
<dbReference type="Proteomes" id="UP000006294">
    <property type="component" value="Chromosome"/>
</dbReference>
<feature type="transmembrane region" description="Helical" evidence="1">
    <location>
        <begin position="251"/>
        <end position="269"/>
    </location>
</feature>
<proteinExistence type="predicted"/>